<protein>
    <submittedName>
        <fullName evidence="5">LuxR family transcriptional regulator</fullName>
    </submittedName>
</protein>
<dbReference type="InterPro" id="IPR001130">
    <property type="entry name" value="TatD-like"/>
</dbReference>
<dbReference type="GO" id="GO:0004536">
    <property type="term" value="F:DNA nuclease activity"/>
    <property type="evidence" value="ECO:0007669"/>
    <property type="project" value="InterPro"/>
</dbReference>
<dbReference type="InterPro" id="IPR032466">
    <property type="entry name" value="Metal_Hydrolase"/>
</dbReference>
<dbReference type="Proteomes" id="UP000233293">
    <property type="component" value="Unassembled WGS sequence"/>
</dbReference>
<dbReference type="PANTHER" id="PTHR46124:SF2">
    <property type="entry name" value="D-AMINOACYL-TRNA DEACYLASE"/>
    <property type="match status" value="1"/>
</dbReference>
<dbReference type="PIRSF" id="PIRSF005902">
    <property type="entry name" value="DNase_TatD"/>
    <property type="match status" value="1"/>
</dbReference>
<feature type="binding site" evidence="4">
    <location>
        <position position="154"/>
    </location>
    <ligand>
        <name>a divalent metal cation</name>
        <dbReference type="ChEBI" id="CHEBI:60240"/>
        <label>2</label>
    </ligand>
</feature>
<dbReference type="InterPro" id="IPR015991">
    <property type="entry name" value="TatD/YcfH-like"/>
</dbReference>
<accession>A0A2N3PS50</accession>
<comment type="similarity">
    <text evidence="1">Belongs to the metallo-dependent hydrolases superfamily. TatD-type hydrolase family.</text>
</comment>
<keyword evidence="3" id="KW-0378">Hydrolase</keyword>
<evidence type="ECO:0000313" key="5">
    <source>
        <dbReference type="EMBL" id="PKU23206.1"/>
    </source>
</evidence>
<dbReference type="AlphaFoldDB" id="A0A2N3PS50"/>
<dbReference type="PROSITE" id="PS01091">
    <property type="entry name" value="TATD_3"/>
    <property type="match status" value="1"/>
</dbReference>
<dbReference type="NCBIfam" id="TIGR00010">
    <property type="entry name" value="YchF/TatD family DNA exonuclease"/>
    <property type="match status" value="1"/>
</dbReference>
<evidence type="ECO:0000256" key="3">
    <source>
        <dbReference type="ARBA" id="ARBA00022801"/>
    </source>
</evidence>
<dbReference type="PROSITE" id="PS01090">
    <property type="entry name" value="TATD_2"/>
    <property type="match status" value="1"/>
</dbReference>
<keyword evidence="2 4" id="KW-0479">Metal-binding</keyword>
<evidence type="ECO:0000256" key="2">
    <source>
        <dbReference type="ARBA" id="ARBA00022723"/>
    </source>
</evidence>
<gene>
    <name evidence="5" type="ORF">CWS72_17395</name>
</gene>
<proteinExistence type="inferred from homology"/>
<dbReference type="GO" id="GO:0005829">
    <property type="term" value="C:cytosol"/>
    <property type="evidence" value="ECO:0007669"/>
    <property type="project" value="TreeGrafter"/>
</dbReference>
<keyword evidence="6" id="KW-1185">Reference proteome</keyword>
<feature type="binding site" evidence="4">
    <location>
        <position position="8"/>
    </location>
    <ligand>
        <name>a divalent metal cation</name>
        <dbReference type="ChEBI" id="CHEBI:60240"/>
        <label>1</label>
    </ligand>
</feature>
<dbReference type="GO" id="GO:0016788">
    <property type="term" value="F:hydrolase activity, acting on ester bonds"/>
    <property type="evidence" value="ECO:0007669"/>
    <property type="project" value="InterPro"/>
</dbReference>
<dbReference type="FunFam" id="3.20.20.140:FF:000005">
    <property type="entry name" value="TatD family hydrolase"/>
    <property type="match status" value="1"/>
</dbReference>
<dbReference type="CDD" id="cd01310">
    <property type="entry name" value="TatD_DNAse"/>
    <property type="match status" value="1"/>
</dbReference>
<dbReference type="Pfam" id="PF01026">
    <property type="entry name" value="TatD_DNase"/>
    <property type="match status" value="1"/>
</dbReference>
<evidence type="ECO:0000313" key="6">
    <source>
        <dbReference type="Proteomes" id="UP000233293"/>
    </source>
</evidence>
<feature type="binding site" evidence="4">
    <location>
        <position position="92"/>
    </location>
    <ligand>
        <name>a divalent metal cation</name>
        <dbReference type="ChEBI" id="CHEBI:60240"/>
        <label>1</label>
    </ligand>
</feature>
<sequence length="258" mass="28266">MLVDSHCHLDFPDFQEDLDDLLGRAAAAGVGLMVSIGTRISQFDKVLSVAERYENVYCTVGVHPHEAGEEGAIGTADLIALARHPKVIGFGETGLDYFYDHSPRELQQAAFRNHIAAARETGLPVIVHTRDADDDTVAILTEEAATGPFTGVIHCFSSSRQLAEKSLDLGLYISLSGIITFNKAEELRQTVRDLPLNRLLVETDAPYLAPIPKRGKRNEPAFVAHTAAKLAELKGVEPDALARITTDNFFRLFTKVTR</sequence>
<dbReference type="OrthoDB" id="9810005at2"/>
<dbReference type="Gene3D" id="3.20.20.140">
    <property type="entry name" value="Metal-dependent hydrolases"/>
    <property type="match status" value="1"/>
</dbReference>
<evidence type="ECO:0000256" key="1">
    <source>
        <dbReference type="ARBA" id="ARBA00009275"/>
    </source>
</evidence>
<organism evidence="5 6">
    <name type="scientific">Telmatospirillum siberiense</name>
    <dbReference type="NCBI Taxonomy" id="382514"/>
    <lineage>
        <taxon>Bacteria</taxon>
        <taxon>Pseudomonadati</taxon>
        <taxon>Pseudomonadota</taxon>
        <taxon>Alphaproteobacteria</taxon>
        <taxon>Rhodospirillales</taxon>
        <taxon>Rhodospirillaceae</taxon>
        <taxon>Telmatospirillum</taxon>
    </lineage>
</organism>
<name>A0A2N3PS50_9PROT</name>
<evidence type="ECO:0000256" key="4">
    <source>
        <dbReference type="PIRSR" id="PIRSR005902-1"/>
    </source>
</evidence>
<dbReference type="EMBL" id="PIUM01000022">
    <property type="protein sequence ID" value="PKU23206.1"/>
    <property type="molecule type" value="Genomic_DNA"/>
</dbReference>
<dbReference type="PROSITE" id="PS01137">
    <property type="entry name" value="TATD_1"/>
    <property type="match status" value="1"/>
</dbReference>
<feature type="binding site" evidence="4">
    <location>
        <position position="6"/>
    </location>
    <ligand>
        <name>a divalent metal cation</name>
        <dbReference type="ChEBI" id="CHEBI:60240"/>
        <label>1</label>
    </ligand>
</feature>
<dbReference type="GO" id="GO:0046872">
    <property type="term" value="F:metal ion binding"/>
    <property type="evidence" value="ECO:0007669"/>
    <property type="project" value="UniProtKB-KW"/>
</dbReference>
<dbReference type="SUPFAM" id="SSF51556">
    <property type="entry name" value="Metallo-dependent hydrolases"/>
    <property type="match status" value="1"/>
</dbReference>
<comment type="caution">
    <text evidence="5">The sequence shown here is derived from an EMBL/GenBank/DDBJ whole genome shotgun (WGS) entry which is preliminary data.</text>
</comment>
<reference evidence="6" key="1">
    <citation type="submission" date="2017-12" db="EMBL/GenBank/DDBJ databases">
        <title>Draft genome sequence of Telmatospirillum siberiense 26-4b1T, an acidotolerant peatland alphaproteobacterium potentially involved in sulfur cycling.</title>
        <authorList>
            <person name="Hausmann B."/>
            <person name="Pjevac P."/>
            <person name="Schreck K."/>
            <person name="Herbold C.W."/>
            <person name="Daims H."/>
            <person name="Wagner M."/>
            <person name="Pester M."/>
            <person name="Loy A."/>
        </authorList>
    </citation>
    <scope>NUCLEOTIDE SEQUENCE [LARGE SCALE GENOMIC DNA]</scope>
    <source>
        <strain evidence="6">26-4b1</strain>
    </source>
</reference>
<dbReference type="PANTHER" id="PTHR46124">
    <property type="entry name" value="D-AMINOACYL-TRNA DEACYLASE"/>
    <property type="match status" value="1"/>
</dbReference>
<dbReference type="RefSeq" id="WP_101251904.1">
    <property type="nucleotide sequence ID" value="NZ_PIUM01000022.1"/>
</dbReference>
<feature type="binding site" evidence="4">
    <location>
        <position position="128"/>
    </location>
    <ligand>
        <name>a divalent metal cation</name>
        <dbReference type="ChEBI" id="CHEBI:60240"/>
        <label>2</label>
    </ligand>
</feature>
<dbReference type="InterPro" id="IPR018228">
    <property type="entry name" value="DNase_TatD-rel_CS"/>
</dbReference>
<feature type="binding site" evidence="4">
    <location>
        <position position="204"/>
    </location>
    <ligand>
        <name>a divalent metal cation</name>
        <dbReference type="ChEBI" id="CHEBI:60240"/>
        <label>1</label>
    </ligand>
</feature>